<name>A0A7H9CJV1_9BACT</name>
<protein>
    <submittedName>
        <fullName evidence="10">Multi-copper polyphenol oxidoreductase laccase</fullName>
    </submittedName>
</protein>
<dbReference type="CDD" id="cd16833">
    <property type="entry name" value="YfiH"/>
    <property type="match status" value="1"/>
</dbReference>
<dbReference type="Proteomes" id="UP000509414">
    <property type="component" value="Chromosome"/>
</dbReference>
<keyword evidence="3" id="KW-0808">Transferase</keyword>
<evidence type="ECO:0000256" key="4">
    <source>
        <dbReference type="ARBA" id="ARBA00022723"/>
    </source>
</evidence>
<dbReference type="AlphaFoldDB" id="A0A7H9CJV1"/>
<evidence type="ECO:0000256" key="1">
    <source>
        <dbReference type="ARBA" id="ARBA00000553"/>
    </source>
</evidence>
<dbReference type="InterPro" id="IPR003730">
    <property type="entry name" value="Cu_polyphenol_OxRdtase"/>
</dbReference>
<reference evidence="10 11" key="1">
    <citation type="submission" date="2020-02" db="EMBL/GenBank/DDBJ databases">
        <title>Complete genome sequence of the novel Campylobacter species Candidatus Campylobacter infans.</title>
        <authorList>
            <person name="Duim B."/>
            <person name="Zomer A."/>
            <person name="van der Graaf L."/>
            <person name="Wagenaar J."/>
        </authorList>
    </citation>
    <scope>NUCLEOTIDE SEQUENCE [LARGE SCALE GENOMIC DNA]</scope>
    <source>
        <strain evidence="10 11">19S00001</strain>
    </source>
</reference>
<comment type="similarity">
    <text evidence="2">Belongs to the purine nucleoside phosphorylase YfiH/LACC1 family.</text>
</comment>
<dbReference type="KEGG" id="cinf:CINF_1418"/>
<dbReference type="GO" id="GO:0016787">
    <property type="term" value="F:hydrolase activity"/>
    <property type="evidence" value="ECO:0007669"/>
    <property type="project" value="UniProtKB-KW"/>
</dbReference>
<keyword evidence="11" id="KW-1185">Reference proteome</keyword>
<proteinExistence type="inferred from homology"/>
<evidence type="ECO:0000256" key="8">
    <source>
        <dbReference type="ARBA" id="ARBA00048968"/>
    </source>
</evidence>
<dbReference type="GO" id="GO:0005507">
    <property type="term" value="F:copper ion binding"/>
    <property type="evidence" value="ECO:0007669"/>
    <property type="project" value="TreeGrafter"/>
</dbReference>
<evidence type="ECO:0000313" key="11">
    <source>
        <dbReference type="Proteomes" id="UP000509414"/>
    </source>
</evidence>
<comment type="catalytic activity">
    <reaction evidence="1">
        <text>inosine + phosphate = alpha-D-ribose 1-phosphate + hypoxanthine</text>
        <dbReference type="Rhea" id="RHEA:27646"/>
        <dbReference type="ChEBI" id="CHEBI:17368"/>
        <dbReference type="ChEBI" id="CHEBI:17596"/>
        <dbReference type="ChEBI" id="CHEBI:43474"/>
        <dbReference type="ChEBI" id="CHEBI:57720"/>
        <dbReference type="EC" id="2.4.2.1"/>
    </reaction>
    <physiologicalReaction direction="left-to-right" evidence="1">
        <dbReference type="Rhea" id="RHEA:27647"/>
    </physiologicalReaction>
</comment>
<evidence type="ECO:0000256" key="9">
    <source>
        <dbReference type="ARBA" id="ARBA00049893"/>
    </source>
</evidence>
<dbReference type="GO" id="GO:0017061">
    <property type="term" value="F:S-methyl-5-thioadenosine phosphorylase activity"/>
    <property type="evidence" value="ECO:0007669"/>
    <property type="project" value="UniProtKB-EC"/>
</dbReference>
<dbReference type="RefSeq" id="WP_179975031.1">
    <property type="nucleotide sequence ID" value="NZ_CP049075.1"/>
</dbReference>
<gene>
    <name evidence="10" type="ORF">CINF_1418</name>
</gene>
<dbReference type="InterPro" id="IPR038371">
    <property type="entry name" value="Cu_polyphenol_OxRdtase_sf"/>
</dbReference>
<sequence>MKKAKFLATFTNRFGLLGGENFNANLAVNGASSGVFANFNLALHTGDCQNALEKNESILKREIGARMLVFMEQIHSDKIYELKSTKDLRQKTKISYEIKTPCDAIITSLKGVGICVMVADCAPVILIDEKQVKIAVIHAGRAGVCAKIISKCLNAMKSQPQDLKLLIGAHIKGACYEVGGLDLGDFNRYKNKGFFDITQALKDEINALGIKNYEISDICTHCDDNFYSYRRDKICGRQVGVAMIL</sequence>
<evidence type="ECO:0000256" key="6">
    <source>
        <dbReference type="ARBA" id="ARBA00022833"/>
    </source>
</evidence>
<evidence type="ECO:0000256" key="5">
    <source>
        <dbReference type="ARBA" id="ARBA00022801"/>
    </source>
</evidence>
<dbReference type="Gene3D" id="3.60.140.10">
    <property type="entry name" value="CNF1/YfiH-like putative cysteine hydrolases"/>
    <property type="match status" value="1"/>
</dbReference>
<comment type="catalytic activity">
    <reaction evidence="9">
        <text>S-methyl-5'-thioadenosine + phosphate = 5-(methylsulfanyl)-alpha-D-ribose 1-phosphate + adenine</text>
        <dbReference type="Rhea" id="RHEA:11852"/>
        <dbReference type="ChEBI" id="CHEBI:16708"/>
        <dbReference type="ChEBI" id="CHEBI:17509"/>
        <dbReference type="ChEBI" id="CHEBI:43474"/>
        <dbReference type="ChEBI" id="CHEBI:58533"/>
        <dbReference type="EC" id="2.4.2.28"/>
    </reaction>
    <physiologicalReaction direction="left-to-right" evidence="9">
        <dbReference type="Rhea" id="RHEA:11853"/>
    </physiologicalReaction>
</comment>
<accession>A0A7H9CJV1</accession>
<dbReference type="Pfam" id="PF02578">
    <property type="entry name" value="Cu-oxidase_4"/>
    <property type="match status" value="1"/>
</dbReference>
<dbReference type="InterPro" id="IPR011324">
    <property type="entry name" value="Cytotoxic_necrot_fac-like_cat"/>
</dbReference>
<dbReference type="PANTHER" id="PTHR30616:SF2">
    <property type="entry name" value="PURINE NUCLEOSIDE PHOSPHORYLASE LACC1"/>
    <property type="match status" value="1"/>
</dbReference>
<comment type="catalytic activity">
    <reaction evidence="7">
        <text>adenosine + H2O + H(+) = inosine + NH4(+)</text>
        <dbReference type="Rhea" id="RHEA:24408"/>
        <dbReference type="ChEBI" id="CHEBI:15377"/>
        <dbReference type="ChEBI" id="CHEBI:15378"/>
        <dbReference type="ChEBI" id="CHEBI:16335"/>
        <dbReference type="ChEBI" id="CHEBI:17596"/>
        <dbReference type="ChEBI" id="CHEBI:28938"/>
        <dbReference type="EC" id="3.5.4.4"/>
    </reaction>
    <physiologicalReaction direction="left-to-right" evidence="7">
        <dbReference type="Rhea" id="RHEA:24409"/>
    </physiologicalReaction>
</comment>
<evidence type="ECO:0000256" key="3">
    <source>
        <dbReference type="ARBA" id="ARBA00022679"/>
    </source>
</evidence>
<organism evidence="10 11">
    <name type="scientific">Candidatus Campylobacter infans</name>
    <dbReference type="NCBI Taxonomy" id="2561898"/>
    <lineage>
        <taxon>Bacteria</taxon>
        <taxon>Pseudomonadati</taxon>
        <taxon>Campylobacterota</taxon>
        <taxon>Epsilonproteobacteria</taxon>
        <taxon>Campylobacterales</taxon>
        <taxon>Campylobacteraceae</taxon>
        <taxon>Campylobacter</taxon>
    </lineage>
</organism>
<evidence type="ECO:0000256" key="2">
    <source>
        <dbReference type="ARBA" id="ARBA00007353"/>
    </source>
</evidence>
<dbReference type="PANTHER" id="PTHR30616">
    <property type="entry name" value="UNCHARACTERIZED PROTEIN YFIH"/>
    <property type="match status" value="1"/>
</dbReference>
<evidence type="ECO:0000256" key="7">
    <source>
        <dbReference type="ARBA" id="ARBA00047989"/>
    </source>
</evidence>
<evidence type="ECO:0000313" key="10">
    <source>
        <dbReference type="EMBL" id="QLI05901.1"/>
    </source>
</evidence>
<keyword evidence="6" id="KW-0862">Zinc</keyword>
<keyword evidence="5" id="KW-0378">Hydrolase</keyword>
<dbReference type="EMBL" id="CP049075">
    <property type="protein sequence ID" value="QLI05901.1"/>
    <property type="molecule type" value="Genomic_DNA"/>
</dbReference>
<keyword evidence="4" id="KW-0479">Metal-binding</keyword>
<dbReference type="SUPFAM" id="SSF64438">
    <property type="entry name" value="CNF1/YfiH-like putative cysteine hydrolases"/>
    <property type="match status" value="1"/>
</dbReference>
<comment type="catalytic activity">
    <reaction evidence="8">
        <text>adenosine + phosphate = alpha-D-ribose 1-phosphate + adenine</text>
        <dbReference type="Rhea" id="RHEA:27642"/>
        <dbReference type="ChEBI" id="CHEBI:16335"/>
        <dbReference type="ChEBI" id="CHEBI:16708"/>
        <dbReference type="ChEBI" id="CHEBI:43474"/>
        <dbReference type="ChEBI" id="CHEBI:57720"/>
        <dbReference type="EC" id="2.4.2.1"/>
    </reaction>
    <physiologicalReaction direction="left-to-right" evidence="8">
        <dbReference type="Rhea" id="RHEA:27643"/>
    </physiologicalReaction>
</comment>